<dbReference type="PANTHER" id="PTHR42842:SF3">
    <property type="entry name" value="FAD_NAD(P)-BINDING OXIDOREDUCTASE FAMILY PROTEIN"/>
    <property type="match status" value="1"/>
</dbReference>
<evidence type="ECO:0000313" key="3">
    <source>
        <dbReference type="Proteomes" id="UP000194903"/>
    </source>
</evidence>
<dbReference type="PANTHER" id="PTHR42842">
    <property type="entry name" value="FAD/NAD(P)-BINDING OXIDOREDUCTASE"/>
    <property type="match status" value="1"/>
</dbReference>
<dbReference type="EMBL" id="NHOC01000002">
    <property type="protein sequence ID" value="OUM21395.1"/>
    <property type="molecule type" value="Genomic_DNA"/>
</dbReference>
<dbReference type="InterPro" id="IPR028348">
    <property type="entry name" value="FAD-binding_protein"/>
</dbReference>
<name>A0A252F6J8_9FIRM</name>
<gene>
    <name evidence="2" type="ORF">CBW42_02145</name>
</gene>
<accession>A0A252F6J8</accession>
<evidence type="ECO:0000259" key="1">
    <source>
        <dbReference type="Pfam" id="PF21688"/>
    </source>
</evidence>
<reference evidence="2 3" key="1">
    <citation type="submission" date="2017-05" db="EMBL/GenBank/DDBJ databases">
        <title>Butyricicoccus porcorum sp. nov. a butyrate-producing bacterium from the swine intestinal tract.</title>
        <authorList>
            <person name="Trachsel J."/>
            <person name="Humphrey S."/>
            <person name="Allen H.K."/>
        </authorList>
    </citation>
    <scope>NUCLEOTIDE SEQUENCE [LARGE SCALE GENOMIC DNA]</scope>
    <source>
        <strain evidence="2">BB10</strain>
    </source>
</reference>
<dbReference type="RefSeq" id="WP_087017293.1">
    <property type="nucleotide sequence ID" value="NZ_NHOC01000002.1"/>
</dbReference>
<dbReference type="Proteomes" id="UP000194903">
    <property type="component" value="Unassembled WGS sequence"/>
</dbReference>
<dbReference type="Gene3D" id="3.50.50.60">
    <property type="entry name" value="FAD/NAD(P)-binding domain"/>
    <property type="match status" value="2"/>
</dbReference>
<protein>
    <recommendedName>
        <fullName evidence="1">FAD-dependent protein C-terminal domain-containing protein</fullName>
    </recommendedName>
</protein>
<dbReference type="InterPro" id="IPR049516">
    <property type="entry name" value="FAD-depend_C"/>
</dbReference>
<dbReference type="SUPFAM" id="SSF51905">
    <property type="entry name" value="FAD/NAD(P)-binding domain"/>
    <property type="match status" value="1"/>
</dbReference>
<proteinExistence type="predicted"/>
<dbReference type="Pfam" id="PF21688">
    <property type="entry name" value="FAD-depend_C"/>
    <property type="match status" value="1"/>
</dbReference>
<dbReference type="OrthoDB" id="9772594at2"/>
<dbReference type="InterPro" id="IPR036188">
    <property type="entry name" value="FAD/NAD-bd_sf"/>
</dbReference>
<dbReference type="Gene3D" id="3.30.70.2700">
    <property type="match status" value="1"/>
</dbReference>
<organism evidence="2 3">
    <name type="scientific">Butyricicoccus porcorum</name>
    <dbReference type="NCBI Taxonomy" id="1945634"/>
    <lineage>
        <taxon>Bacteria</taxon>
        <taxon>Bacillati</taxon>
        <taxon>Bacillota</taxon>
        <taxon>Clostridia</taxon>
        <taxon>Eubacteriales</taxon>
        <taxon>Butyricicoccaceae</taxon>
        <taxon>Butyricicoccus</taxon>
    </lineage>
</organism>
<dbReference type="AlphaFoldDB" id="A0A252F6J8"/>
<sequence length="535" mass="57736">MSILVGNIRLPLEASEEDAFAAARKKCELSGSAVRRAHLYRASIDARRGRITRVLSVLLELDSADAEAAAVQRIGKPDVRLKKPVQEPVPTGTQRLEHRPVVVGFGPGGLFAAYVLAKNGYRPLVIERGQAIDSRDRAVEAFAAGGAFDPCSNIQFGEGGAGAYSDGKLTSRINDPLSEFVLRTFVAHGAPEEILCRAKPHIGTDILKQVVRRMREDIIRMGGEVRFGCALTGMIQRGGALAAAVVDGQELPCERLILAIGHSARDTFEQLHAQGVYFEPKPFSVGARIEHLQRDIDRGLFGKLAGHPALPPAEYTLSHRENGRACYSFCMCPGGQVVAAQSEPDSIVTNGMSYHARDGRNANSAIVVSVDPSDFPTADALGGVAFQRQIERQAFRVTGNYQAPCQRIGDFLDGTITRRAGKVRPTYPLGVQYGTLEGILPDFVVRQMQGGLRVFGRKIRGFDAADALLTGPETRTSSPVRITRLENRHSRQISGLIPCGEGAGYAGGILSAAVDGIGCAQEILQNFCPLEERRD</sequence>
<evidence type="ECO:0000313" key="2">
    <source>
        <dbReference type="EMBL" id="OUM21395.1"/>
    </source>
</evidence>
<feature type="domain" description="FAD-dependent protein C-terminal" evidence="1">
    <location>
        <begin position="282"/>
        <end position="476"/>
    </location>
</feature>
<comment type="caution">
    <text evidence="2">The sequence shown here is derived from an EMBL/GenBank/DDBJ whole genome shotgun (WGS) entry which is preliminary data.</text>
</comment>
<dbReference type="PIRSF" id="PIRSF038984">
    <property type="entry name" value="FAD_binding_protein"/>
    <property type="match status" value="1"/>
</dbReference>
<keyword evidence="3" id="KW-1185">Reference proteome</keyword>